<dbReference type="Proteomes" id="UP000652013">
    <property type="component" value="Unassembled WGS sequence"/>
</dbReference>
<protein>
    <recommendedName>
        <fullName evidence="4">DUF2306 domain-containing protein</fullName>
    </recommendedName>
</protein>
<organism evidence="2 3">
    <name type="scientific">Spirilliplanes yamanashiensis</name>
    <dbReference type="NCBI Taxonomy" id="42233"/>
    <lineage>
        <taxon>Bacteria</taxon>
        <taxon>Bacillati</taxon>
        <taxon>Actinomycetota</taxon>
        <taxon>Actinomycetes</taxon>
        <taxon>Micromonosporales</taxon>
        <taxon>Micromonosporaceae</taxon>
        <taxon>Spirilliplanes</taxon>
    </lineage>
</organism>
<feature type="transmembrane region" description="Helical" evidence="1">
    <location>
        <begin position="20"/>
        <end position="44"/>
    </location>
</feature>
<evidence type="ECO:0008006" key="4">
    <source>
        <dbReference type="Google" id="ProtNLM"/>
    </source>
</evidence>
<keyword evidence="1" id="KW-0812">Transmembrane</keyword>
<evidence type="ECO:0000313" key="3">
    <source>
        <dbReference type="Proteomes" id="UP000652013"/>
    </source>
</evidence>
<feature type="transmembrane region" description="Helical" evidence="1">
    <location>
        <begin position="145"/>
        <end position="164"/>
    </location>
</feature>
<evidence type="ECO:0000313" key="2">
    <source>
        <dbReference type="EMBL" id="GIJ06613.1"/>
    </source>
</evidence>
<keyword evidence="1" id="KW-0472">Membrane</keyword>
<keyword evidence="1" id="KW-1133">Transmembrane helix</keyword>
<keyword evidence="3" id="KW-1185">Reference proteome</keyword>
<gene>
    <name evidence="2" type="ORF">Sya03_59650</name>
</gene>
<sequence length="184" mass="20021">MADEPTVTVLGIRVPDAGPVFLAAVAAHVGAGLVAVIAGTLAALSRKRRGRHPRAGTVFLTAVAVIVVTATVMSAIRWQHNRHLLAVSTVTAVLATVGWLARRRRWRRWMLWHGITMSGAFIALLTGFYLDNGPQLPVWDRLPPLAFWFLPAAVGIPLTWWALVRNHALPCPRPEGRRAGAARP</sequence>
<comment type="caution">
    <text evidence="2">The sequence shown here is derived from an EMBL/GenBank/DDBJ whole genome shotgun (WGS) entry which is preliminary data.</text>
</comment>
<proteinExistence type="predicted"/>
<dbReference type="EMBL" id="BOOY01000043">
    <property type="protein sequence ID" value="GIJ06613.1"/>
    <property type="molecule type" value="Genomic_DNA"/>
</dbReference>
<evidence type="ECO:0000256" key="1">
    <source>
        <dbReference type="SAM" id="Phobius"/>
    </source>
</evidence>
<name>A0A8J4DMM6_9ACTN</name>
<feature type="transmembrane region" description="Helical" evidence="1">
    <location>
        <begin position="109"/>
        <end position="130"/>
    </location>
</feature>
<accession>A0A8J4DMM6</accession>
<reference evidence="2" key="1">
    <citation type="submission" date="2021-01" db="EMBL/GenBank/DDBJ databases">
        <title>Whole genome shotgun sequence of Spirilliplanes yamanashiensis NBRC 15828.</title>
        <authorList>
            <person name="Komaki H."/>
            <person name="Tamura T."/>
        </authorList>
    </citation>
    <scope>NUCLEOTIDE SEQUENCE</scope>
    <source>
        <strain evidence="2">NBRC 15828</strain>
    </source>
</reference>
<dbReference type="AlphaFoldDB" id="A0A8J4DMM6"/>
<feature type="transmembrane region" description="Helical" evidence="1">
    <location>
        <begin position="84"/>
        <end position="102"/>
    </location>
</feature>
<feature type="transmembrane region" description="Helical" evidence="1">
    <location>
        <begin position="56"/>
        <end position="78"/>
    </location>
</feature>